<dbReference type="GO" id="GO:0004806">
    <property type="term" value="F:triacylglycerol lipase activity"/>
    <property type="evidence" value="ECO:0007669"/>
    <property type="project" value="TreeGrafter"/>
</dbReference>
<feature type="region of interest" description="Disordered" evidence="1">
    <location>
        <begin position="56"/>
        <end position="77"/>
    </location>
</feature>
<dbReference type="Gene3D" id="3.40.50.1820">
    <property type="entry name" value="alpha/beta hydrolase"/>
    <property type="match status" value="1"/>
</dbReference>
<feature type="domain" description="AB hydrolase-1" evidence="2">
    <location>
        <begin position="25"/>
        <end position="131"/>
    </location>
</feature>
<evidence type="ECO:0000313" key="4">
    <source>
        <dbReference type="Proteomes" id="UP000037982"/>
    </source>
</evidence>
<dbReference type="InterPro" id="IPR029058">
    <property type="entry name" value="AB_hydrolase_fold"/>
</dbReference>
<organism evidence="3 4">
    <name type="scientific">Streptomyces chattanoogensis</name>
    <dbReference type="NCBI Taxonomy" id="66876"/>
    <lineage>
        <taxon>Bacteria</taxon>
        <taxon>Bacillati</taxon>
        <taxon>Actinomycetota</taxon>
        <taxon>Actinomycetes</taxon>
        <taxon>Kitasatosporales</taxon>
        <taxon>Streptomycetaceae</taxon>
        <taxon>Streptomyces</taxon>
    </lineage>
</organism>
<dbReference type="AlphaFoldDB" id="A0A0N0GXV8"/>
<keyword evidence="4" id="KW-1185">Reference proteome</keyword>
<accession>A0A0N0GXV8</accession>
<proteinExistence type="predicted"/>
<dbReference type="RefSeq" id="WP_053925695.1">
    <property type="nucleotide sequence ID" value="NZ_LGKG01000148.1"/>
</dbReference>
<dbReference type="Proteomes" id="UP000037982">
    <property type="component" value="Unassembled WGS sequence"/>
</dbReference>
<dbReference type="PANTHER" id="PTHR43433:SF5">
    <property type="entry name" value="AB HYDROLASE-1 DOMAIN-CONTAINING PROTEIN"/>
    <property type="match status" value="1"/>
</dbReference>
<evidence type="ECO:0000313" key="3">
    <source>
        <dbReference type="EMBL" id="KPC61379.1"/>
    </source>
</evidence>
<dbReference type="InterPro" id="IPR000073">
    <property type="entry name" value="AB_hydrolase_1"/>
</dbReference>
<dbReference type="PATRIC" id="fig|66876.3.peg.5303"/>
<dbReference type="GO" id="GO:0046503">
    <property type="term" value="P:glycerolipid catabolic process"/>
    <property type="evidence" value="ECO:0007669"/>
    <property type="project" value="TreeGrafter"/>
</dbReference>
<reference evidence="4" key="1">
    <citation type="submission" date="2015-07" db="EMBL/GenBank/DDBJ databases">
        <authorList>
            <person name="Ju K.-S."/>
            <person name="Doroghazi J.R."/>
            <person name="Metcalf W.W."/>
        </authorList>
    </citation>
    <scope>NUCLEOTIDE SEQUENCE [LARGE SCALE GENOMIC DNA]</scope>
    <source>
        <strain evidence="4">NRRL ISP-5002</strain>
    </source>
</reference>
<evidence type="ECO:0000259" key="2">
    <source>
        <dbReference type="Pfam" id="PF00561"/>
    </source>
</evidence>
<dbReference type="SUPFAM" id="SSF53474">
    <property type="entry name" value="alpha/beta-Hydrolases"/>
    <property type="match status" value="1"/>
</dbReference>
<dbReference type="PANTHER" id="PTHR43433">
    <property type="entry name" value="HYDROLASE, ALPHA/BETA FOLD FAMILY PROTEIN"/>
    <property type="match status" value="1"/>
</dbReference>
<sequence length="282" mass="29960">MTTPRTGTLEVPGARLHYEVRGSGPVLVLIHGGAGDAGVFHEIADPLAEHFTVVAPDRRGHSRSPLDPPSGTPRVADHSDDVVRLLGELTDGPALVYGSSSGAVVALDLLARHPDRVRRVLAHEPPVIGLLPDAAAYRRLFADVRVTHRRQGAEVAMRQFLVGVGLAEAGWEMPPLSELPPPLRELMTRTAANEPFFLEHELTEVTEYEPDTGALLKAADRLLVGVGRDAARQMPGRTGAALAARLGLPVAELPGGHTGYVEDAEAFAARLTELLADGPLTA</sequence>
<protein>
    <recommendedName>
        <fullName evidence="2">AB hydrolase-1 domain-containing protein</fullName>
    </recommendedName>
</protein>
<dbReference type="Pfam" id="PF00561">
    <property type="entry name" value="Abhydrolase_1"/>
    <property type="match status" value="1"/>
</dbReference>
<evidence type="ECO:0000256" key="1">
    <source>
        <dbReference type="SAM" id="MobiDB-lite"/>
    </source>
</evidence>
<name>A0A0N0GXV8_9ACTN</name>
<dbReference type="InterPro" id="IPR050471">
    <property type="entry name" value="AB_hydrolase"/>
</dbReference>
<dbReference type="EMBL" id="LGKG01000148">
    <property type="protein sequence ID" value="KPC61379.1"/>
    <property type="molecule type" value="Genomic_DNA"/>
</dbReference>
<gene>
    <name evidence="3" type="ORF">ADL29_24190</name>
</gene>
<comment type="caution">
    <text evidence="3">The sequence shown here is derived from an EMBL/GenBank/DDBJ whole genome shotgun (WGS) entry which is preliminary data.</text>
</comment>